<proteinExistence type="predicted"/>
<keyword evidence="1" id="KW-0732">Signal</keyword>
<keyword evidence="3" id="KW-1185">Reference proteome</keyword>
<protein>
    <recommendedName>
        <fullName evidence="4">Lipoprotein</fullName>
    </recommendedName>
</protein>
<evidence type="ECO:0000256" key="1">
    <source>
        <dbReference type="SAM" id="SignalP"/>
    </source>
</evidence>
<gene>
    <name evidence="2" type="ORF">GG681_03265</name>
</gene>
<dbReference type="EMBL" id="WIXK01000001">
    <property type="protein sequence ID" value="MQY41647.1"/>
    <property type="molecule type" value="Genomic_DNA"/>
</dbReference>
<dbReference type="RefSeq" id="WP_153544999.1">
    <property type="nucleotide sequence ID" value="NZ_WIXK01000001.1"/>
</dbReference>
<organism evidence="2 3">
    <name type="scientific">Tritonibacter aquimaris</name>
    <dbReference type="NCBI Taxonomy" id="2663379"/>
    <lineage>
        <taxon>Bacteria</taxon>
        <taxon>Pseudomonadati</taxon>
        <taxon>Pseudomonadota</taxon>
        <taxon>Alphaproteobacteria</taxon>
        <taxon>Rhodobacterales</taxon>
        <taxon>Paracoccaceae</taxon>
        <taxon>Tritonibacter</taxon>
    </lineage>
</organism>
<comment type="caution">
    <text evidence="2">The sequence shown here is derived from an EMBL/GenBank/DDBJ whole genome shotgun (WGS) entry which is preliminary data.</text>
</comment>
<evidence type="ECO:0008006" key="4">
    <source>
        <dbReference type="Google" id="ProtNLM"/>
    </source>
</evidence>
<accession>A0A844AQ56</accession>
<feature type="chain" id="PRO_5032937138" description="Lipoprotein" evidence="1">
    <location>
        <begin position="22"/>
        <end position="120"/>
    </location>
</feature>
<reference evidence="2 3" key="1">
    <citation type="submission" date="2019-10" db="EMBL/GenBank/DDBJ databases">
        <title>Epibacterium sp. nov., isolated from seawater.</title>
        <authorList>
            <person name="Zhang X."/>
            <person name="Li N."/>
        </authorList>
    </citation>
    <scope>NUCLEOTIDE SEQUENCE [LARGE SCALE GENOMIC DNA]</scope>
    <source>
        <strain evidence="2 3">SM1969</strain>
    </source>
</reference>
<name>A0A844AQ56_9RHOB</name>
<dbReference type="Proteomes" id="UP000436694">
    <property type="component" value="Unassembled WGS sequence"/>
</dbReference>
<sequence length="120" mass="11771">MSKRFAVVLPLVGCLAAGLSACGGGATQVNELRFNQHADGTFSGSAGPAWSEAEIRAQACHGNGAATLVTSPSASGLDFHGRCGGGAPVSSYGSVAPVQSVAPAHSTAPGGWDGSTPFVD</sequence>
<feature type="signal peptide" evidence="1">
    <location>
        <begin position="1"/>
        <end position="21"/>
    </location>
</feature>
<evidence type="ECO:0000313" key="2">
    <source>
        <dbReference type="EMBL" id="MQY41647.1"/>
    </source>
</evidence>
<dbReference type="AlphaFoldDB" id="A0A844AQ56"/>
<dbReference type="PROSITE" id="PS51257">
    <property type="entry name" value="PROKAR_LIPOPROTEIN"/>
    <property type="match status" value="1"/>
</dbReference>
<evidence type="ECO:0000313" key="3">
    <source>
        <dbReference type="Proteomes" id="UP000436694"/>
    </source>
</evidence>